<dbReference type="Pfam" id="PF09949">
    <property type="entry name" value="APP1_cat"/>
    <property type="match status" value="1"/>
</dbReference>
<feature type="domain" description="Phosphatidate phosphatase APP1 catalytic" evidence="2">
    <location>
        <begin position="153"/>
        <end position="304"/>
    </location>
</feature>
<evidence type="ECO:0000313" key="3">
    <source>
        <dbReference type="EMBL" id="CCH70237.1"/>
    </source>
</evidence>
<dbReference type="GO" id="GO:0008195">
    <property type="term" value="F:phosphatidate phosphatase activity"/>
    <property type="evidence" value="ECO:0007669"/>
    <property type="project" value="InterPro"/>
</dbReference>
<dbReference type="InterPro" id="IPR023214">
    <property type="entry name" value="HAD_sf"/>
</dbReference>
<dbReference type="OrthoDB" id="9789875at2"/>
<sequence>MPRPHVAALVHDAWNQRVARRLTDRGWGTRIVPHIGYGSTMTLRVLGRVVMDRDGRNGTDDARRSPRAGDAIRDLDSATRWWRDFVSSPAMQVPVAVTIGERTVDTTTDASGLIDLTVRGHGLPPGRHQVLLSTPHADDAHADVIVVSTTQRFGVVSDIDDTVLSTSLPRPVIAAWNTFVREEGTRRAVPGMATLYRELRAAHPDMPFVYLSTGSWNIAPNLGRFLRRHGYPSGPLLLTDWGPTNTGWFRSGQQHKRASLHRLAREFPHIKWLLVGDDGQHDPKVYAEFAAARPGSVRAIAIRQLTTGEQVLSHGLPVANDDLVPAPTEDLPMPVVRAADGYGLARLLRPILGLGRPELTLDPQAVDDEDDHLVDDEDDDLMDDEDDQLLDDEEDADDA</sequence>
<protein>
    <recommendedName>
        <fullName evidence="2">Phosphatidate phosphatase APP1 catalytic domain-containing protein</fullName>
    </recommendedName>
</protein>
<name>N0E079_9MICO</name>
<keyword evidence="4" id="KW-1185">Reference proteome</keyword>
<dbReference type="PANTHER" id="PTHR28208:SF3">
    <property type="entry name" value="PHOSPHATIDATE PHOSPHATASE APP1"/>
    <property type="match status" value="1"/>
</dbReference>
<dbReference type="eggNOG" id="COG4850">
    <property type="taxonomic scope" value="Bacteria"/>
</dbReference>
<dbReference type="AlphaFoldDB" id="N0E079"/>
<dbReference type="PANTHER" id="PTHR28208">
    <property type="entry name" value="PHOSPHATIDATE PHOSPHATASE APP1"/>
    <property type="match status" value="1"/>
</dbReference>
<comment type="caution">
    <text evidence="3">The sequence shown here is derived from an EMBL/GenBank/DDBJ whole genome shotgun (WGS) entry which is preliminary data.</text>
</comment>
<reference evidence="3 4" key="1">
    <citation type="journal article" date="2013" name="ISME J.">
        <title>A metabolic model for members of the genus Tetrasphaera involved in enhanced biological phosphorus removal.</title>
        <authorList>
            <person name="Kristiansen R."/>
            <person name="Nguyen H.T.T."/>
            <person name="Saunders A.M."/>
            <person name="Nielsen J.L."/>
            <person name="Wimmer R."/>
            <person name="Le V.Q."/>
            <person name="McIlroy S.J."/>
            <person name="Petrovski S."/>
            <person name="Seviour R.J."/>
            <person name="Calteau A."/>
            <person name="Nielsen K.L."/>
            <person name="Nielsen P.H."/>
        </authorList>
    </citation>
    <scope>NUCLEOTIDE SEQUENCE [LARGE SCALE GENOMIC DNA]</scope>
    <source>
        <strain evidence="3 4">Lp2</strain>
    </source>
</reference>
<accession>N0E079</accession>
<evidence type="ECO:0000313" key="4">
    <source>
        <dbReference type="Proteomes" id="UP000013167"/>
    </source>
</evidence>
<dbReference type="HOGENOM" id="CLU_038931_0_0_11"/>
<evidence type="ECO:0000256" key="1">
    <source>
        <dbReference type="SAM" id="MobiDB-lite"/>
    </source>
</evidence>
<dbReference type="RefSeq" id="WP_010850088.1">
    <property type="nucleotide sequence ID" value="NZ_HF570956.1"/>
</dbReference>
<feature type="compositionally biased region" description="Acidic residues" evidence="1">
    <location>
        <begin position="365"/>
        <end position="399"/>
    </location>
</feature>
<feature type="region of interest" description="Disordered" evidence="1">
    <location>
        <begin position="361"/>
        <end position="399"/>
    </location>
</feature>
<organism evidence="3 4">
    <name type="scientific">Phycicoccus elongatus Lp2</name>
    <dbReference type="NCBI Taxonomy" id="1193181"/>
    <lineage>
        <taxon>Bacteria</taxon>
        <taxon>Bacillati</taxon>
        <taxon>Actinomycetota</taxon>
        <taxon>Actinomycetes</taxon>
        <taxon>Micrococcales</taxon>
        <taxon>Intrasporangiaceae</taxon>
        <taxon>Phycicoccus</taxon>
    </lineage>
</organism>
<dbReference type="Gene3D" id="3.40.50.1000">
    <property type="entry name" value="HAD superfamily/HAD-like"/>
    <property type="match status" value="1"/>
</dbReference>
<dbReference type="STRING" id="1193181.BN10_540016"/>
<dbReference type="EMBL" id="CAIZ01000124">
    <property type="protein sequence ID" value="CCH70237.1"/>
    <property type="molecule type" value="Genomic_DNA"/>
</dbReference>
<dbReference type="Proteomes" id="UP000013167">
    <property type="component" value="Unassembled WGS sequence"/>
</dbReference>
<dbReference type="InterPro" id="IPR052935">
    <property type="entry name" value="Mg2+_PAP"/>
</dbReference>
<dbReference type="InterPro" id="IPR019236">
    <property type="entry name" value="APP1_cat"/>
</dbReference>
<gene>
    <name evidence="3" type="ORF">BN10_540016</name>
</gene>
<proteinExistence type="predicted"/>
<evidence type="ECO:0000259" key="2">
    <source>
        <dbReference type="Pfam" id="PF09949"/>
    </source>
</evidence>